<dbReference type="EMBL" id="GBXM01029849">
    <property type="protein sequence ID" value="JAH78728.1"/>
    <property type="molecule type" value="Transcribed_RNA"/>
</dbReference>
<evidence type="ECO:0000313" key="1">
    <source>
        <dbReference type="EMBL" id="JAH78728.1"/>
    </source>
</evidence>
<organism evidence="1">
    <name type="scientific">Anguilla anguilla</name>
    <name type="common">European freshwater eel</name>
    <name type="synonym">Muraena anguilla</name>
    <dbReference type="NCBI Taxonomy" id="7936"/>
    <lineage>
        <taxon>Eukaryota</taxon>
        <taxon>Metazoa</taxon>
        <taxon>Chordata</taxon>
        <taxon>Craniata</taxon>
        <taxon>Vertebrata</taxon>
        <taxon>Euteleostomi</taxon>
        <taxon>Actinopterygii</taxon>
        <taxon>Neopterygii</taxon>
        <taxon>Teleostei</taxon>
        <taxon>Anguilliformes</taxon>
        <taxon>Anguillidae</taxon>
        <taxon>Anguilla</taxon>
    </lineage>
</organism>
<name>A0A0E9VND7_ANGAN</name>
<dbReference type="AlphaFoldDB" id="A0A0E9VND7"/>
<reference evidence="1" key="2">
    <citation type="journal article" date="2015" name="Fish Shellfish Immunol.">
        <title>Early steps in the European eel (Anguilla anguilla)-Vibrio vulnificus interaction in the gills: Role of the RtxA13 toxin.</title>
        <authorList>
            <person name="Callol A."/>
            <person name="Pajuelo D."/>
            <person name="Ebbesson L."/>
            <person name="Teles M."/>
            <person name="MacKenzie S."/>
            <person name="Amaro C."/>
        </authorList>
    </citation>
    <scope>NUCLEOTIDE SEQUENCE</scope>
</reference>
<sequence length="46" mass="5090">MKNSATQSYSYYLLHAIALHSKPSSSLKTRSKWFGQGKGFAKRVGA</sequence>
<proteinExistence type="predicted"/>
<accession>A0A0E9VND7</accession>
<protein>
    <submittedName>
        <fullName evidence="1">Uncharacterized protein</fullName>
    </submittedName>
</protein>
<reference evidence="1" key="1">
    <citation type="submission" date="2014-11" db="EMBL/GenBank/DDBJ databases">
        <authorList>
            <person name="Amaro Gonzalez C."/>
        </authorList>
    </citation>
    <scope>NUCLEOTIDE SEQUENCE</scope>
</reference>